<accession>Q5H4E5</accession>
<evidence type="ECO:0000313" key="2">
    <source>
        <dbReference type="EMBL" id="AAW74176.1"/>
    </source>
</evidence>
<dbReference type="KEGG" id="xoo:XOO0922"/>
<dbReference type="EMBL" id="AE013598">
    <property type="protein sequence ID" value="AAW74176.1"/>
    <property type="molecule type" value="Genomic_DNA"/>
</dbReference>
<dbReference type="HOGENOM" id="CLU_2262718_0_0_6"/>
<dbReference type="AlphaFoldDB" id="Q5H4E5"/>
<sequence>MGGSALGCSPRVRAIRSRRRLVHGLLECWHPFPFDRTAMSQTATAPANAQTRYTVHRGDLPLSCPTPEMALWNSHPRVYLPIKDEPNGEAKCPYCGALFVLAD</sequence>
<keyword evidence="3" id="KW-1185">Reference proteome</keyword>
<name>Q5H4E5_XANOR</name>
<proteinExistence type="predicted"/>
<protein>
    <recommendedName>
        <fullName evidence="1">Zinc finger CHCC-type domain-containing protein</fullName>
    </recommendedName>
</protein>
<feature type="domain" description="Zinc finger CHCC-type" evidence="1">
    <location>
        <begin position="63"/>
        <end position="99"/>
    </location>
</feature>
<organism evidence="2 3">
    <name type="scientific">Xanthomonas oryzae pv. oryzae (strain KACC10331 / KXO85)</name>
    <dbReference type="NCBI Taxonomy" id="291331"/>
    <lineage>
        <taxon>Bacteria</taxon>
        <taxon>Pseudomonadati</taxon>
        <taxon>Pseudomonadota</taxon>
        <taxon>Gammaproteobacteria</taxon>
        <taxon>Lysobacterales</taxon>
        <taxon>Lysobacteraceae</taxon>
        <taxon>Xanthomonas</taxon>
    </lineage>
</organism>
<reference evidence="2 3" key="1">
    <citation type="journal article" date="2005" name="Nucleic Acids Res.">
        <title>The genome sequence of Xanthomonas oryzae pathovar oryzae KACC10331, the bacterial blight pathogen of rice.</title>
        <authorList>
            <person name="Lee B.M."/>
            <person name="Park Y.J."/>
            <person name="Park D.S."/>
            <person name="Kang H.W."/>
            <person name="Kim J.G."/>
            <person name="Song E.S."/>
            <person name="Park I.C."/>
            <person name="Yoon U.H."/>
            <person name="Hahn J.H."/>
            <person name="Koo B.S."/>
            <person name="Lee G.B."/>
            <person name="Kim H."/>
            <person name="Park H.S."/>
            <person name="Yoon K.O."/>
            <person name="Kim J.H."/>
            <person name="Jung C.H."/>
            <person name="Koh N.H."/>
            <person name="Seo J.S."/>
            <person name="Go S.J."/>
        </authorList>
    </citation>
    <scope>NUCLEOTIDE SEQUENCE [LARGE SCALE GENOMIC DNA]</scope>
    <source>
        <strain evidence="3">KACC10331 / KXO85</strain>
    </source>
</reference>
<dbReference type="Proteomes" id="UP000006735">
    <property type="component" value="Chromosome"/>
</dbReference>
<dbReference type="Gene3D" id="2.60.260.40">
    <property type="entry name" value="q5lls5 like domains"/>
    <property type="match status" value="1"/>
</dbReference>
<evidence type="ECO:0000313" key="3">
    <source>
        <dbReference type="Proteomes" id="UP000006735"/>
    </source>
</evidence>
<dbReference type="InterPro" id="IPR019401">
    <property type="entry name" value="Znf_CHCC"/>
</dbReference>
<dbReference type="Pfam" id="PF10276">
    <property type="entry name" value="zf-CHCC"/>
    <property type="match status" value="1"/>
</dbReference>
<gene>
    <name evidence="2" type="ordered locus">XOO0922</name>
</gene>
<dbReference type="STRING" id="291331.XOO0922"/>
<evidence type="ECO:0000259" key="1">
    <source>
        <dbReference type="Pfam" id="PF10276"/>
    </source>
</evidence>